<dbReference type="PANTHER" id="PTHR46796">
    <property type="entry name" value="HTH-TYPE TRANSCRIPTIONAL ACTIVATOR RHAS-RELATED"/>
    <property type="match status" value="1"/>
</dbReference>
<dbReference type="SUPFAM" id="SSF51215">
    <property type="entry name" value="Regulatory protein AraC"/>
    <property type="match status" value="1"/>
</dbReference>
<evidence type="ECO:0000256" key="3">
    <source>
        <dbReference type="ARBA" id="ARBA00023159"/>
    </source>
</evidence>
<dbReference type="GO" id="GO:0003700">
    <property type="term" value="F:DNA-binding transcription factor activity"/>
    <property type="evidence" value="ECO:0007669"/>
    <property type="project" value="InterPro"/>
</dbReference>
<dbReference type="SMART" id="SM00342">
    <property type="entry name" value="HTH_ARAC"/>
    <property type="match status" value="1"/>
</dbReference>
<dbReference type="PRINTS" id="PR00032">
    <property type="entry name" value="HTHARAC"/>
</dbReference>
<reference evidence="6 7" key="1">
    <citation type="submission" date="2018-03" db="EMBL/GenBank/DDBJ databases">
        <title>Genomic Encyclopedia of Archaeal and Bacterial Type Strains, Phase II (KMG-II): from individual species to whole genera.</title>
        <authorList>
            <person name="Goeker M."/>
        </authorList>
    </citation>
    <scope>NUCLEOTIDE SEQUENCE [LARGE SCALE GENOMIC DNA]</scope>
    <source>
        <strain evidence="6 7">DSM 45601</strain>
    </source>
</reference>
<accession>A0A2T0PYN1</accession>
<keyword evidence="7" id="KW-1185">Reference proteome</keyword>
<dbReference type="PROSITE" id="PS00041">
    <property type="entry name" value="HTH_ARAC_FAMILY_1"/>
    <property type="match status" value="1"/>
</dbReference>
<keyword evidence="2 6" id="KW-0238">DNA-binding</keyword>
<comment type="caution">
    <text evidence="6">The sequence shown here is derived from an EMBL/GenBank/DDBJ whole genome shotgun (WGS) entry which is preliminary data.</text>
</comment>
<feature type="domain" description="HTH araC/xylS-type" evidence="5">
    <location>
        <begin position="200"/>
        <end position="298"/>
    </location>
</feature>
<evidence type="ECO:0000313" key="7">
    <source>
        <dbReference type="Proteomes" id="UP000237846"/>
    </source>
</evidence>
<dbReference type="SUPFAM" id="SSF46689">
    <property type="entry name" value="Homeodomain-like"/>
    <property type="match status" value="2"/>
</dbReference>
<dbReference type="AlphaFoldDB" id="A0A2T0PYN1"/>
<dbReference type="Gene3D" id="1.10.10.60">
    <property type="entry name" value="Homeodomain-like"/>
    <property type="match status" value="2"/>
</dbReference>
<evidence type="ECO:0000256" key="1">
    <source>
        <dbReference type="ARBA" id="ARBA00023015"/>
    </source>
</evidence>
<evidence type="ECO:0000256" key="2">
    <source>
        <dbReference type="ARBA" id="ARBA00023125"/>
    </source>
</evidence>
<keyword evidence="1" id="KW-0805">Transcription regulation</keyword>
<dbReference type="InterPro" id="IPR018062">
    <property type="entry name" value="HTH_AraC-typ_CS"/>
</dbReference>
<organism evidence="6 7">
    <name type="scientific">Allonocardiopsis opalescens</name>
    <dbReference type="NCBI Taxonomy" id="1144618"/>
    <lineage>
        <taxon>Bacteria</taxon>
        <taxon>Bacillati</taxon>
        <taxon>Actinomycetota</taxon>
        <taxon>Actinomycetes</taxon>
        <taxon>Streptosporangiales</taxon>
        <taxon>Allonocardiopsis</taxon>
    </lineage>
</organism>
<dbReference type="PANTHER" id="PTHR46796:SF7">
    <property type="entry name" value="ARAC FAMILY TRANSCRIPTIONAL REGULATOR"/>
    <property type="match status" value="1"/>
</dbReference>
<dbReference type="InterPro" id="IPR018060">
    <property type="entry name" value="HTH_AraC"/>
</dbReference>
<gene>
    <name evidence="6" type="ORF">CLV72_107174</name>
</gene>
<dbReference type="OrthoDB" id="241790at2"/>
<proteinExistence type="predicted"/>
<name>A0A2T0PYN1_9ACTN</name>
<evidence type="ECO:0000256" key="4">
    <source>
        <dbReference type="ARBA" id="ARBA00023163"/>
    </source>
</evidence>
<evidence type="ECO:0000259" key="5">
    <source>
        <dbReference type="PROSITE" id="PS01124"/>
    </source>
</evidence>
<dbReference type="EMBL" id="PVZC01000007">
    <property type="protein sequence ID" value="PRX96651.1"/>
    <property type="molecule type" value="Genomic_DNA"/>
</dbReference>
<sequence>MDVLSDAIAAMRTGRPHSSRTRFQAPWGLRFPPTEGAGFHVVLQGACWLLPPDGEPLALGPGDVVFLRKGGGHGLADDPATPLVDFRPDRADAEDPDRGRASAVVLCGAYRLDRARPHPVLNDLADVVHLPARVGRHPSLRMAVDLLGSELERPRPGADAIVPALLDMLLLYILRAWYEDRSGEPGASGWAAAFNDPSVMAALRCVHLDPARQWTVAELAAAAGLSRAAFARRFAAAVGEPPLAYVTRWRMTTAARLLRQEDAPLAEVARRTGYTSEFAFAKAFKREFGTAPGRYRREAVSVGAVQR</sequence>
<dbReference type="Pfam" id="PF12852">
    <property type="entry name" value="Cupin_6"/>
    <property type="match status" value="1"/>
</dbReference>
<dbReference type="RefSeq" id="WP_106250009.1">
    <property type="nucleotide sequence ID" value="NZ_PVZC01000007.1"/>
</dbReference>
<dbReference type="InterPro" id="IPR050204">
    <property type="entry name" value="AraC_XylS_family_regulators"/>
</dbReference>
<evidence type="ECO:0000313" key="6">
    <source>
        <dbReference type="EMBL" id="PRX96651.1"/>
    </source>
</evidence>
<dbReference type="InterPro" id="IPR037923">
    <property type="entry name" value="HTH-like"/>
</dbReference>
<dbReference type="Pfam" id="PF12833">
    <property type="entry name" value="HTH_18"/>
    <property type="match status" value="1"/>
</dbReference>
<dbReference type="InterPro" id="IPR009057">
    <property type="entry name" value="Homeodomain-like_sf"/>
</dbReference>
<protein>
    <submittedName>
        <fullName evidence="6">AraC-like DNA-binding protein</fullName>
    </submittedName>
</protein>
<dbReference type="InterPro" id="IPR020449">
    <property type="entry name" value="Tscrpt_reg_AraC-type_HTH"/>
</dbReference>
<dbReference type="InterPro" id="IPR032783">
    <property type="entry name" value="AraC_lig"/>
</dbReference>
<keyword evidence="3" id="KW-0010">Activator</keyword>
<dbReference type="GO" id="GO:0043565">
    <property type="term" value="F:sequence-specific DNA binding"/>
    <property type="evidence" value="ECO:0007669"/>
    <property type="project" value="InterPro"/>
</dbReference>
<keyword evidence="4" id="KW-0804">Transcription</keyword>
<dbReference type="Proteomes" id="UP000237846">
    <property type="component" value="Unassembled WGS sequence"/>
</dbReference>
<dbReference type="PROSITE" id="PS01124">
    <property type="entry name" value="HTH_ARAC_FAMILY_2"/>
    <property type="match status" value="1"/>
</dbReference>